<organism evidence="1 2">
    <name type="scientific">Choristoneura fumiferana</name>
    <name type="common">Spruce budworm moth</name>
    <name type="synonym">Archips fumiferana</name>
    <dbReference type="NCBI Taxonomy" id="7141"/>
    <lineage>
        <taxon>Eukaryota</taxon>
        <taxon>Metazoa</taxon>
        <taxon>Ecdysozoa</taxon>
        <taxon>Arthropoda</taxon>
        <taxon>Hexapoda</taxon>
        <taxon>Insecta</taxon>
        <taxon>Pterygota</taxon>
        <taxon>Neoptera</taxon>
        <taxon>Endopterygota</taxon>
        <taxon>Lepidoptera</taxon>
        <taxon>Glossata</taxon>
        <taxon>Ditrysia</taxon>
        <taxon>Tortricoidea</taxon>
        <taxon>Tortricidae</taxon>
        <taxon>Tortricinae</taxon>
        <taxon>Choristoneura</taxon>
    </lineage>
</organism>
<evidence type="ECO:0000313" key="2">
    <source>
        <dbReference type="Proteomes" id="UP001064048"/>
    </source>
</evidence>
<proteinExistence type="predicted"/>
<reference evidence="1 2" key="1">
    <citation type="journal article" date="2022" name="Genome Biol. Evol.">
        <title>The Spruce Budworm Genome: Reconstructing the Evolutionary History of Antifreeze Proteins.</title>
        <authorList>
            <person name="Beliveau C."/>
            <person name="Gagne P."/>
            <person name="Picq S."/>
            <person name="Vernygora O."/>
            <person name="Keeling C.I."/>
            <person name="Pinkney K."/>
            <person name="Doucet D."/>
            <person name="Wen F."/>
            <person name="Johnston J.S."/>
            <person name="Maaroufi H."/>
            <person name="Boyle B."/>
            <person name="Laroche J."/>
            <person name="Dewar K."/>
            <person name="Juretic N."/>
            <person name="Blackburn G."/>
            <person name="Nisole A."/>
            <person name="Brunet B."/>
            <person name="Brandao M."/>
            <person name="Lumley L."/>
            <person name="Duan J."/>
            <person name="Quan G."/>
            <person name="Lucarotti C.J."/>
            <person name="Roe A.D."/>
            <person name="Sperling F.A.H."/>
            <person name="Levesque R.C."/>
            <person name="Cusson M."/>
        </authorList>
    </citation>
    <scope>NUCLEOTIDE SEQUENCE [LARGE SCALE GENOMIC DNA]</scope>
    <source>
        <strain evidence="1">Glfc:IPQL:Cfum</strain>
    </source>
</reference>
<gene>
    <name evidence="1" type="ORF">MSG28_014599</name>
</gene>
<dbReference type="Proteomes" id="UP001064048">
    <property type="component" value="Chromosome 26"/>
</dbReference>
<dbReference type="EMBL" id="CM046126">
    <property type="protein sequence ID" value="KAI8426929.1"/>
    <property type="molecule type" value="Genomic_DNA"/>
</dbReference>
<evidence type="ECO:0000313" key="1">
    <source>
        <dbReference type="EMBL" id="KAI8426929.1"/>
    </source>
</evidence>
<protein>
    <submittedName>
        <fullName evidence="1">Uncharacterized protein</fullName>
    </submittedName>
</protein>
<sequence>MYKGERREEEKKEKEGRKRRRAGRGGRGTMYEVYQTPPRRPRRVAERGLQGVAACAQAFCKSTSMHGFTHITAPDRAWIERILWAFATAAAVWGAVHISLGQWQRFNENPTVVALEKDFRSWEFCLPGITVCPGNRVNEAKLPSIIKQYWNVEPTDDKYEYYKHFINVLANTNKFNLADLAQFKTEDLDVDLFQLIVDVTPELDIKATWSVTKDIVKWYPIMSEAGLCFSTNTVALVNDAIVKPNASEKAIFPLTCKYSSLNCYVNIEVHNVSDFYFHSPYDIMDVNSQPVRLEIRFERTVELSVSESGCGRGVRELQPRRRRCLYTDEPAEGSQVYSTNTCRRSCRNQLALQEYGCKPFYNYYEKGTLCPLSTTSALPAAPAPVCVCPSMCIDALFKQLVDKTKNLWRQWTVHETPGGSDSPRAGSSDAVLQGDRLPLPGPCGVLRWRCRVILGASFISFVEILYFVLEQILDALAVQQDGKRTVHVKKEVKVPYEQARIMELNAILEGRRFHPATVPAV</sequence>
<accession>A0ACC0JS73</accession>
<comment type="caution">
    <text evidence="1">The sequence shown here is derived from an EMBL/GenBank/DDBJ whole genome shotgun (WGS) entry which is preliminary data.</text>
</comment>
<name>A0ACC0JS73_CHOFU</name>
<keyword evidence="2" id="KW-1185">Reference proteome</keyword>